<keyword evidence="3" id="KW-1185">Reference proteome</keyword>
<comment type="caution">
    <text evidence="2">The sequence shown here is derived from an EMBL/GenBank/DDBJ whole genome shotgun (WGS) entry which is preliminary data.</text>
</comment>
<sequence>MEITLELDKKYHERQKESGSHQKKKPPVPGYNSFRNPHNSSSKKPNHKKSKKGKNVQNSKDRPHASLINKDNKLIVSEKDRRIKEALFIDCGGNNPI</sequence>
<feature type="compositionally biased region" description="Basic and acidic residues" evidence="1">
    <location>
        <begin position="59"/>
        <end position="73"/>
    </location>
</feature>
<accession>A0A9Q3IT78</accession>
<feature type="compositionally biased region" description="Basic residues" evidence="1">
    <location>
        <begin position="44"/>
        <end position="54"/>
    </location>
</feature>
<dbReference type="EMBL" id="AVOT02054914">
    <property type="protein sequence ID" value="MBW0549568.1"/>
    <property type="molecule type" value="Genomic_DNA"/>
</dbReference>
<evidence type="ECO:0000256" key="1">
    <source>
        <dbReference type="SAM" id="MobiDB-lite"/>
    </source>
</evidence>
<name>A0A9Q3IT78_9BASI</name>
<evidence type="ECO:0000313" key="3">
    <source>
        <dbReference type="Proteomes" id="UP000765509"/>
    </source>
</evidence>
<feature type="compositionally biased region" description="Basic and acidic residues" evidence="1">
    <location>
        <begin position="1"/>
        <end position="20"/>
    </location>
</feature>
<gene>
    <name evidence="2" type="ORF">O181_089283</name>
</gene>
<protein>
    <submittedName>
        <fullName evidence="2">Uncharacterized protein</fullName>
    </submittedName>
</protein>
<feature type="region of interest" description="Disordered" evidence="1">
    <location>
        <begin position="1"/>
        <end position="73"/>
    </location>
</feature>
<evidence type="ECO:0000313" key="2">
    <source>
        <dbReference type="EMBL" id="MBW0549568.1"/>
    </source>
</evidence>
<dbReference type="Proteomes" id="UP000765509">
    <property type="component" value="Unassembled WGS sequence"/>
</dbReference>
<organism evidence="2 3">
    <name type="scientific">Austropuccinia psidii MF-1</name>
    <dbReference type="NCBI Taxonomy" id="1389203"/>
    <lineage>
        <taxon>Eukaryota</taxon>
        <taxon>Fungi</taxon>
        <taxon>Dikarya</taxon>
        <taxon>Basidiomycota</taxon>
        <taxon>Pucciniomycotina</taxon>
        <taxon>Pucciniomycetes</taxon>
        <taxon>Pucciniales</taxon>
        <taxon>Sphaerophragmiaceae</taxon>
        <taxon>Austropuccinia</taxon>
    </lineage>
</organism>
<proteinExistence type="predicted"/>
<dbReference type="AlphaFoldDB" id="A0A9Q3IT78"/>
<reference evidence="2" key="1">
    <citation type="submission" date="2021-03" db="EMBL/GenBank/DDBJ databases">
        <title>Draft genome sequence of rust myrtle Austropuccinia psidii MF-1, a brazilian biotype.</title>
        <authorList>
            <person name="Quecine M.C."/>
            <person name="Pachon D.M.R."/>
            <person name="Bonatelli M.L."/>
            <person name="Correr F.H."/>
            <person name="Franceschini L.M."/>
            <person name="Leite T.F."/>
            <person name="Margarido G.R.A."/>
            <person name="Almeida C.A."/>
            <person name="Ferrarezi J.A."/>
            <person name="Labate C.A."/>
        </authorList>
    </citation>
    <scope>NUCLEOTIDE SEQUENCE</scope>
    <source>
        <strain evidence="2">MF-1</strain>
    </source>
</reference>